<keyword evidence="6 15" id="KW-0347">Helicase</keyword>
<accession>A0A1Y6FWF7</accession>
<feature type="coiled-coil region" evidence="17">
    <location>
        <begin position="221"/>
        <end position="248"/>
    </location>
</feature>
<evidence type="ECO:0000256" key="3">
    <source>
        <dbReference type="ARBA" id="ARBA00022741"/>
    </source>
</evidence>
<evidence type="ECO:0000256" key="18">
    <source>
        <dbReference type="SAM" id="MobiDB-lite"/>
    </source>
</evidence>
<dbReference type="SUPFAM" id="SSF52980">
    <property type="entry name" value="Restriction endonuclease-like"/>
    <property type="match status" value="1"/>
</dbReference>
<comment type="domain">
    <text evidence="15">The C-terminal domain has nuclease activity and interacts with RecD. It interacts with RecA, facilitating its loading onto ssDNA.</text>
</comment>
<evidence type="ECO:0000256" key="11">
    <source>
        <dbReference type="ARBA" id="ARBA00023204"/>
    </source>
</evidence>
<evidence type="ECO:0000313" key="22">
    <source>
        <dbReference type="Proteomes" id="UP000194450"/>
    </source>
</evidence>
<feature type="domain" description="UvrD-like helicase C-terminal" evidence="20">
    <location>
        <begin position="477"/>
        <end position="758"/>
    </location>
</feature>
<dbReference type="Pfam" id="PF12705">
    <property type="entry name" value="PDDEXK_1"/>
    <property type="match status" value="1"/>
</dbReference>
<comment type="function">
    <text evidence="15">A helicase/nuclease that prepares dsDNA breaks (DSB) for recombinational DNA repair. Binds to DSBs and unwinds DNA via a highly rapid and processive ATP-dependent bidirectional helicase activity. Unwinds dsDNA until it encounters a Chi (crossover hotspot instigator) sequence from the 3' direction. Cuts ssDNA a few nucleotides 3' to the Chi site. The properties and activities of the enzyme are changed at Chi. The Chi-altered holoenzyme produces a long 3'-ssDNA overhang and facilitates RecA-binding to the ssDNA for homologous DNA recombination and repair. Holoenzyme degrades any linearized DNA that is unable to undergo homologous recombination. In the holoenzyme this subunit contributes ATPase, 3'-5' helicase, exonuclease activity and loads RecA onto ssDNA.</text>
</comment>
<sequence>MSMATPLQPLTMPLYGSRLIEASAGTGKTYTIAALYVRLVLGHGDEASFARPLTPDQILVVTFTEAATEELRDRIRERLATAASYFRQQQDSSDAFLVALRESYTDQQQWPALARRLDLAAQAMDEAAVHTIHGWCNRMLREHAFASGSLFTQALETDNSDLWLTVARDYWRQYFGTSSLPVYRFLRAHFASPEQLLSQINTLQRYQSEAQQQQLLAHNPYQELQQQLEQLQQLKNELLPAIEELRKDIPQHKGVTHHAGGMEKLYDWTTTDAAQPDLSEAGWKRFSSEELSKKFKDKLHRDWHQITQLQQRLSELQLAIQPVLNHAAASIAMRFQQLQEQRAQMGFDDILTRLRDALQGEHGKGLAAAIRAQFPIAMVDEFQDTDPVQYRIFDTIFELQQNHPQQGIFLIGDPKQAIYSFRDADIYTYLQARRATSGRHYTLGTNYRSTPAMVDAVNHVFESANDYPKGAFRFRTETIDEVPFQAVAATEKDKQVQLHGDDLPGMTLRVSPLQEQDTNKQGLTETLAASCADDIVALLNEANYHNQQGETSRVQPGDIAVLVNKADEAQLIRQALRERNLASVYLSDRDSVFASALAKDVLLILQSCASPRDPGMLHAALATSLLGMSLPALAEVVEDETLWDYYAGEFIEYHQCWEQRGILAMLQRLLHDFAVPQRLLNSAQQNGERELTDVLHLAELLQQQAQHADGMSGLVRYLAERVEQVQEQGRKTDAREQQVRLESDSNLVQVVTVHKSKGLQYPFVFLPFMSSQKALHRRIQYPAVYHNEQGELQLVLSKEDTAGRDQADAERLAEDIRKFYVAVTRAQYSTYIYAGHYKELGETALNYLLTGSRKACENLQLAMQEAWSHQAIRLLEIPAETEADQHPAQYQPAPTATQQPRYCEMPSGHQLERWWLSSYSALLLAPAADAGAVLAEQSADEQNSREEMQAEPRALSAERSPSTVPIHSFPKGPQAGTFLHNLLEAAANEGFAEVAASTAKCAELVSAHAQSEPWNAYQDVLVDWLQSYLNTHFELAPGASISLASLSSYQAEPEFWFATRNTDVQQLDKLIQQYILPGHARPSLQPTTLNGMMKGFIDLVFAHDDQFYVADYKSNWLGDHEQDYTSSAMRERILHSRYDVQYVIYTVALHKLLHARLGAAYNYDTHVGGALYLFMRGYQADSAGAFFDRPPLALITELEALLK</sequence>
<dbReference type="Gene3D" id="3.40.50.300">
    <property type="entry name" value="P-loop containing nucleotide triphosphate hydrolases"/>
    <property type="match status" value="2"/>
</dbReference>
<evidence type="ECO:0000256" key="8">
    <source>
        <dbReference type="ARBA" id="ARBA00022840"/>
    </source>
</evidence>
<dbReference type="CDD" id="cd22352">
    <property type="entry name" value="RecB_C-like"/>
    <property type="match status" value="1"/>
</dbReference>
<dbReference type="EMBL" id="FXWH01000002">
    <property type="protein sequence ID" value="SMQ80054.1"/>
    <property type="molecule type" value="Genomic_DNA"/>
</dbReference>
<keyword evidence="7 15" id="KW-0269">Exonuclease</keyword>
<feature type="region of interest" description="Disordered" evidence="18">
    <location>
        <begin position="935"/>
        <end position="964"/>
    </location>
</feature>
<dbReference type="GO" id="GO:0000724">
    <property type="term" value="P:double-strand break repair via homologous recombination"/>
    <property type="evidence" value="ECO:0007669"/>
    <property type="project" value="UniProtKB-UniRule"/>
</dbReference>
<reference evidence="22" key="1">
    <citation type="submission" date="2017-04" db="EMBL/GenBank/DDBJ databases">
        <authorList>
            <person name="Varghese N."/>
            <person name="Submissions S."/>
        </authorList>
    </citation>
    <scope>NUCLEOTIDE SEQUENCE [LARGE SCALE GENOMIC DNA]</scope>
</reference>
<comment type="similarity">
    <text evidence="15">Belongs to the helicase family. UvrD subfamily.</text>
</comment>
<dbReference type="InterPro" id="IPR014017">
    <property type="entry name" value="DNA_helicase_UvrD-like_C"/>
</dbReference>
<feature type="binding site" evidence="15">
    <location>
        <position position="1111"/>
    </location>
    <ligand>
        <name>Mg(2+)</name>
        <dbReference type="ChEBI" id="CHEBI:18420"/>
    </ligand>
</feature>
<keyword evidence="10 15" id="KW-0238">DNA-binding</keyword>
<evidence type="ECO:0000256" key="17">
    <source>
        <dbReference type="SAM" id="Coils"/>
    </source>
</evidence>
<dbReference type="SUPFAM" id="SSF52540">
    <property type="entry name" value="P-loop containing nucleoside triphosphate hydrolases"/>
    <property type="match status" value="1"/>
</dbReference>
<comment type="catalytic activity">
    <reaction evidence="15">
        <text>Exonucleolytic cleavage (in the presence of ATP) in either 5'- to 3'- or 3'- to 5'-direction to yield 5'-phosphooligonucleotides.</text>
        <dbReference type="EC" id="3.1.11.5"/>
    </reaction>
</comment>
<evidence type="ECO:0000256" key="9">
    <source>
        <dbReference type="ARBA" id="ARBA00022842"/>
    </source>
</evidence>
<dbReference type="Gene3D" id="3.90.320.10">
    <property type="match status" value="1"/>
</dbReference>
<protein>
    <recommendedName>
        <fullName evidence="15">RecBCD enzyme subunit RecB</fullName>
        <ecNumber evidence="15">3.1.11.5</ecNumber>
        <ecNumber evidence="15">5.6.2.4</ecNumber>
    </recommendedName>
    <alternativeName>
        <fullName evidence="15">DNA 3'-5' helicase subunit RecB</fullName>
    </alternativeName>
    <alternativeName>
        <fullName evidence="15">Exonuclease V subunit RecB</fullName>
        <shortName evidence="15">ExoV subunit RecB</shortName>
    </alternativeName>
    <alternativeName>
        <fullName evidence="15">Helicase/nuclease RecBCD subunit RecB</fullName>
    </alternativeName>
</protein>
<dbReference type="GO" id="GO:0000287">
    <property type="term" value="F:magnesium ion binding"/>
    <property type="evidence" value="ECO:0007669"/>
    <property type="project" value="UniProtKB-UniRule"/>
</dbReference>
<evidence type="ECO:0000256" key="5">
    <source>
        <dbReference type="ARBA" id="ARBA00022801"/>
    </source>
</evidence>
<proteinExistence type="inferred from homology"/>
<dbReference type="RefSeq" id="WP_086435100.1">
    <property type="nucleotide sequence ID" value="NZ_FXWH01000002.1"/>
</dbReference>
<dbReference type="InterPro" id="IPR038726">
    <property type="entry name" value="PDDEXK_AddAB-type"/>
</dbReference>
<comment type="catalytic activity">
    <reaction evidence="14 15">
        <text>ATP + H2O = ADP + phosphate + H(+)</text>
        <dbReference type="Rhea" id="RHEA:13065"/>
        <dbReference type="ChEBI" id="CHEBI:15377"/>
        <dbReference type="ChEBI" id="CHEBI:15378"/>
        <dbReference type="ChEBI" id="CHEBI:30616"/>
        <dbReference type="ChEBI" id="CHEBI:43474"/>
        <dbReference type="ChEBI" id="CHEBI:456216"/>
        <dbReference type="EC" id="5.6.2.4"/>
    </reaction>
</comment>
<dbReference type="InterPro" id="IPR014016">
    <property type="entry name" value="UvrD-like_ATP-bd"/>
</dbReference>
<dbReference type="GO" id="GO:0003677">
    <property type="term" value="F:DNA binding"/>
    <property type="evidence" value="ECO:0007669"/>
    <property type="project" value="UniProtKB-UniRule"/>
</dbReference>
<dbReference type="HAMAP" id="MF_01485">
    <property type="entry name" value="RecB"/>
    <property type="match status" value="1"/>
</dbReference>
<dbReference type="NCBIfam" id="TIGR00609">
    <property type="entry name" value="recB"/>
    <property type="match status" value="1"/>
</dbReference>
<dbReference type="AlphaFoldDB" id="A0A1Y6FWF7"/>
<dbReference type="Gene3D" id="1.10.3170.10">
    <property type="entry name" value="Recbcd, chain B, domain 2"/>
    <property type="match status" value="1"/>
</dbReference>
<dbReference type="InterPro" id="IPR011604">
    <property type="entry name" value="PDDEXK-like_dom_sf"/>
</dbReference>
<keyword evidence="8 15" id="KW-0067">ATP-binding</keyword>
<organism evidence="21 22">
    <name type="scientific">Pseudidiomarina planktonica</name>
    <dbReference type="NCBI Taxonomy" id="1323738"/>
    <lineage>
        <taxon>Bacteria</taxon>
        <taxon>Pseudomonadati</taxon>
        <taxon>Pseudomonadota</taxon>
        <taxon>Gammaproteobacteria</taxon>
        <taxon>Alteromonadales</taxon>
        <taxon>Idiomarinaceae</taxon>
        <taxon>Pseudidiomarina</taxon>
    </lineage>
</organism>
<evidence type="ECO:0000313" key="21">
    <source>
        <dbReference type="EMBL" id="SMQ80054.1"/>
    </source>
</evidence>
<dbReference type="PANTHER" id="PTHR11070">
    <property type="entry name" value="UVRD / RECB / PCRA DNA HELICASE FAMILY MEMBER"/>
    <property type="match status" value="1"/>
</dbReference>
<evidence type="ECO:0000256" key="6">
    <source>
        <dbReference type="ARBA" id="ARBA00022806"/>
    </source>
</evidence>
<keyword evidence="12 15" id="KW-0413">Isomerase</keyword>
<dbReference type="GO" id="GO:0043138">
    <property type="term" value="F:3'-5' DNA helicase activity"/>
    <property type="evidence" value="ECO:0007669"/>
    <property type="project" value="UniProtKB-UniRule"/>
</dbReference>
<evidence type="ECO:0000259" key="20">
    <source>
        <dbReference type="PROSITE" id="PS51217"/>
    </source>
</evidence>
<evidence type="ECO:0000256" key="16">
    <source>
        <dbReference type="PROSITE-ProRule" id="PRU00560"/>
    </source>
</evidence>
<dbReference type="Gene3D" id="1.10.486.10">
    <property type="entry name" value="PCRA, domain 4"/>
    <property type="match status" value="1"/>
</dbReference>
<dbReference type="InterPro" id="IPR004586">
    <property type="entry name" value="RecB"/>
</dbReference>
<evidence type="ECO:0000256" key="1">
    <source>
        <dbReference type="ARBA" id="ARBA00022722"/>
    </source>
</evidence>
<evidence type="ECO:0000256" key="12">
    <source>
        <dbReference type="ARBA" id="ARBA00023235"/>
    </source>
</evidence>
<dbReference type="Pfam" id="PF13361">
    <property type="entry name" value="UvrD_C"/>
    <property type="match status" value="1"/>
</dbReference>
<dbReference type="InterPro" id="IPR000212">
    <property type="entry name" value="DNA_helicase_UvrD/REP"/>
</dbReference>
<keyword evidence="1 15" id="KW-0540">Nuclease</keyword>
<comment type="cofactor">
    <cofactor evidence="15">
        <name>Mg(2+)</name>
        <dbReference type="ChEBI" id="CHEBI:18420"/>
    </cofactor>
    <text evidence="15">Binds 1 Mg(2+) ion per subunit.</text>
</comment>
<evidence type="ECO:0000256" key="10">
    <source>
        <dbReference type="ARBA" id="ARBA00023125"/>
    </source>
</evidence>
<keyword evidence="3 15" id="KW-0547">Nucleotide-binding</keyword>
<feature type="active site" description="For nuclease activity" evidence="15">
    <location>
        <position position="1111"/>
    </location>
</feature>
<feature type="binding site" evidence="15">
    <location>
        <position position="980"/>
    </location>
    <ligand>
        <name>Mg(2+)</name>
        <dbReference type="ChEBI" id="CHEBI:18420"/>
    </ligand>
</feature>
<comment type="catalytic activity">
    <reaction evidence="13 15">
        <text>Couples ATP hydrolysis with the unwinding of duplex DNA by translocating in the 3'-5' direction.</text>
        <dbReference type="EC" id="5.6.2.4"/>
    </reaction>
</comment>
<dbReference type="InterPro" id="IPR011335">
    <property type="entry name" value="Restrct_endonuc-II-like"/>
</dbReference>
<dbReference type="GO" id="GO:0008854">
    <property type="term" value="F:exodeoxyribonuclease V activity"/>
    <property type="evidence" value="ECO:0007669"/>
    <property type="project" value="UniProtKB-EC"/>
</dbReference>
<evidence type="ECO:0000256" key="7">
    <source>
        <dbReference type="ARBA" id="ARBA00022839"/>
    </source>
</evidence>
<evidence type="ECO:0000259" key="19">
    <source>
        <dbReference type="PROSITE" id="PS51198"/>
    </source>
</evidence>
<comment type="miscellaneous">
    <text evidence="15">In the RecBCD complex, RecB has a slow 3'-5' helicase, an exonuclease activity and loads RecA onto ssDNA, RecD has a fast 5'-3' helicase activity, while RecC stimulates the ATPase and processivity of the RecB helicase and contributes to recognition of the Chi site.</text>
</comment>
<feature type="binding site" evidence="16">
    <location>
        <begin position="22"/>
        <end position="29"/>
    </location>
    <ligand>
        <name>ATP</name>
        <dbReference type="ChEBI" id="CHEBI:30616"/>
    </ligand>
</feature>
<dbReference type="OrthoDB" id="9810135at2"/>
<dbReference type="GO" id="GO:0005524">
    <property type="term" value="F:ATP binding"/>
    <property type="evidence" value="ECO:0007669"/>
    <property type="project" value="UniProtKB-UniRule"/>
</dbReference>
<keyword evidence="22" id="KW-1185">Reference proteome</keyword>
<dbReference type="GO" id="GO:0005829">
    <property type="term" value="C:cytosol"/>
    <property type="evidence" value="ECO:0007669"/>
    <property type="project" value="TreeGrafter"/>
</dbReference>
<feature type="domain" description="UvrD-like helicase ATP-binding" evidence="19">
    <location>
        <begin position="1"/>
        <end position="450"/>
    </location>
</feature>
<comment type="domain">
    <text evidence="15">The N-terminal DNA-binding domain is a ssDNA-dependent ATPase and has ATP-dependent 3'-5' helicase function. This domain interacts with RecC.</text>
</comment>
<keyword evidence="11 15" id="KW-0234">DNA repair</keyword>
<keyword evidence="2 15" id="KW-0479">Metal-binding</keyword>
<evidence type="ECO:0000256" key="2">
    <source>
        <dbReference type="ARBA" id="ARBA00022723"/>
    </source>
</evidence>
<gene>
    <name evidence="15" type="primary">recB</name>
    <name evidence="21" type="ORF">SAMN06297229_1967</name>
</gene>
<keyword evidence="17" id="KW-0175">Coiled coil</keyword>
<evidence type="ECO:0000256" key="4">
    <source>
        <dbReference type="ARBA" id="ARBA00022763"/>
    </source>
</evidence>
<dbReference type="PROSITE" id="PS51217">
    <property type="entry name" value="UVRD_HELICASE_CTER"/>
    <property type="match status" value="1"/>
</dbReference>
<keyword evidence="4 15" id="KW-0227">DNA damage</keyword>
<dbReference type="GO" id="GO:0016887">
    <property type="term" value="F:ATP hydrolysis activity"/>
    <property type="evidence" value="ECO:0007669"/>
    <property type="project" value="RHEA"/>
</dbReference>
<feature type="binding site" evidence="15">
    <location>
        <position position="1098"/>
    </location>
    <ligand>
        <name>Mg(2+)</name>
        <dbReference type="ChEBI" id="CHEBI:18420"/>
    </ligand>
</feature>
<feature type="region of interest" description="Nuclease activity, interacts with RecD and RecA" evidence="15">
    <location>
        <begin position="913"/>
        <end position="1203"/>
    </location>
</feature>
<dbReference type="PROSITE" id="PS51198">
    <property type="entry name" value="UVRD_HELICASE_ATP_BIND"/>
    <property type="match status" value="1"/>
</dbReference>
<dbReference type="Proteomes" id="UP000194450">
    <property type="component" value="Unassembled WGS sequence"/>
</dbReference>
<keyword evidence="9 15" id="KW-0460">Magnesium</keyword>
<dbReference type="EC" id="5.6.2.4" evidence="15"/>
<evidence type="ECO:0000256" key="14">
    <source>
        <dbReference type="ARBA" id="ARBA00048988"/>
    </source>
</evidence>
<dbReference type="PANTHER" id="PTHR11070:SF23">
    <property type="entry name" value="RECBCD ENZYME SUBUNIT RECB"/>
    <property type="match status" value="1"/>
</dbReference>
<keyword evidence="5 15" id="KW-0378">Hydrolase</keyword>
<name>A0A1Y6FWF7_9GAMM</name>
<dbReference type="Pfam" id="PF00580">
    <property type="entry name" value="UvrD-helicase"/>
    <property type="match status" value="1"/>
</dbReference>
<evidence type="ECO:0000256" key="13">
    <source>
        <dbReference type="ARBA" id="ARBA00034617"/>
    </source>
</evidence>
<dbReference type="InterPro" id="IPR027417">
    <property type="entry name" value="P-loop_NTPase"/>
</dbReference>
<dbReference type="EC" id="3.1.11.5" evidence="15"/>
<evidence type="ECO:0000256" key="15">
    <source>
        <dbReference type="HAMAP-Rule" id="MF_01485"/>
    </source>
</evidence>
<dbReference type="GO" id="GO:0009338">
    <property type="term" value="C:exodeoxyribonuclease V complex"/>
    <property type="evidence" value="ECO:0007669"/>
    <property type="project" value="TreeGrafter"/>
</dbReference>
<comment type="subunit">
    <text evidence="15">Heterotrimer of RecB, RecC and RecD. All subunits contribute to DNA-binding. Interacts with RecA.</text>
</comment>
<feature type="region of interest" description="DNA-binding and helicase activity, interacts with RecC" evidence="15">
    <location>
        <begin position="1"/>
        <end position="868"/>
    </location>
</feature>